<keyword evidence="2" id="KW-0436">Ligase</keyword>
<reference evidence="2 3" key="1">
    <citation type="submission" date="2014-03" db="EMBL/GenBank/DDBJ databases">
        <title>Genomics of Bifidobacteria.</title>
        <authorList>
            <person name="Ventura M."/>
            <person name="Milani C."/>
            <person name="Lugli G.A."/>
        </authorList>
    </citation>
    <scope>NUCLEOTIDE SEQUENCE [LARGE SCALE GENOMIC DNA]</scope>
    <source>
        <strain evidence="2 3">DSM 23969</strain>
    </source>
</reference>
<dbReference type="InterPro" id="IPR029062">
    <property type="entry name" value="Class_I_gatase-like"/>
</dbReference>
<feature type="domain" description="Glutamine amidotransferase" evidence="1">
    <location>
        <begin position="44"/>
        <end position="181"/>
    </location>
</feature>
<dbReference type="InterPro" id="IPR017926">
    <property type="entry name" value="GATASE"/>
</dbReference>
<dbReference type="PANTHER" id="PTHR42695">
    <property type="entry name" value="GLUTAMINE AMIDOTRANSFERASE YLR126C-RELATED"/>
    <property type="match status" value="1"/>
</dbReference>
<evidence type="ECO:0000259" key="1">
    <source>
        <dbReference type="Pfam" id="PF00117"/>
    </source>
</evidence>
<dbReference type="GO" id="GO:0005829">
    <property type="term" value="C:cytosol"/>
    <property type="evidence" value="ECO:0007669"/>
    <property type="project" value="TreeGrafter"/>
</dbReference>
<accession>A0A087A101</accession>
<dbReference type="Pfam" id="PF00117">
    <property type="entry name" value="GATase"/>
    <property type="match status" value="1"/>
</dbReference>
<name>A0A087A101_9BIFI</name>
<dbReference type="CDD" id="cd01741">
    <property type="entry name" value="GATase1_1"/>
    <property type="match status" value="1"/>
</dbReference>
<dbReference type="SUPFAM" id="SSF52317">
    <property type="entry name" value="Class I glutamine amidotransferase-like"/>
    <property type="match status" value="1"/>
</dbReference>
<dbReference type="AlphaFoldDB" id="A0A087A101"/>
<evidence type="ECO:0000313" key="2">
    <source>
        <dbReference type="EMBL" id="KFI52451.1"/>
    </source>
</evidence>
<dbReference type="eggNOG" id="COG0518">
    <property type="taxonomic scope" value="Bacteria"/>
</dbReference>
<keyword evidence="2" id="KW-0032">Aminotransferase</keyword>
<dbReference type="EC" id="6.3.5.2" evidence="2"/>
<dbReference type="EMBL" id="JGYN01000005">
    <property type="protein sequence ID" value="KFI52451.1"/>
    <property type="molecule type" value="Genomic_DNA"/>
</dbReference>
<dbReference type="GO" id="GO:0008483">
    <property type="term" value="F:transaminase activity"/>
    <property type="evidence" value="ECO:0007669"/>
    <property type="project" value="UniProtKB-KW"/>
</dbReference>
<dbReference type="PANTHER" id="PTHR42695:SF5">
    <property type="entry name" value="GLUTAMINE AMIDOTRANSFERASE YLR126C-RELATED"/>
    <property type="match status" value="1"/>
</dbReference>
<proteinExistence type="predicted"/>
<keyword evidence="3" id="KW-1185">Reference proteome</keyword>
<comment type="caution">
    <text evidence="2">The sequence shown here is derived from an EMBL/GenBank/DDBJ whole genome shotgun (WGS) entry which is preliminary data.</text>
</comment>
<dbReference type="Proteomes" id="UP000029108">
    <property type="component" value="Unassembled WGS sequence"/>
</dbReference>
<organism evidence="2 3">
    <name type="scientific">Bifidobacterium biavatii DSM 23969</name>
    <dbReference type="NCBI Taxonomy" id="1437608"/>
    <lineage>
        <taxon>Bacteria</taxon>
        <taxon>Bacillati</taxon>
        <taxon>Actinomycetota</taxon>
        <taxon>Actinomycetes</taxon>
        <taxon>Bifidobacteriales</taxon>
        <taxon>Bifidobacteriaceae</taxon>
        <taxon>Bifidobacterium</taxon>
    </lineage>
</organism>
<keyword evidence="2" id="KW-0808">Transferase</keyword>
<dbReference type="Gene3D" id="3.40.50.880">
    <property type="match status" value="1"/>
</dbReference>
<gene>
    <name evidence="2" type="ORF">BBIA_0875</name>
</gene>
<dbReference type="STRING" id="1437608.GCA_000771645_01508"/>
<evidence type="ECO:0000313" key="3">
    <source>
        <dbReference type="Proteomes" id="UP000029108"/>
    </source>
</evidence>
<dbReference type="PROSITE" id="PS51273">
    <property type="entry name" value="GATASE_TYPE_1"/>
    <property type="match status" value="1"/>
</dbReference>
<dbReference type="GO" id="GO:0003922">
    <property type="term" value="F:GMP synthase (glutamine-hydrolyzing) activity"/>
    <property type="evidence" value="ECO:0007669"/>
    <property type="project" value="UniProtKB-EC"/>
</dbReference>
<dbReference type="InterPro" id="IPR044992">
    <property type="entry name" value="ChyE-like"/>
</dbReference>
<dbReference type="RefSeq" id="WP_033492353.1">
    <property type="nucleotide sequence ID" value="NZ_JDUU01000003.1"/>
</dbReference>
<protein>
    <submittedName>
        <fullName evidence="2">Aminotransferase</fullName>
        <ecNumber evidence="2">6.3.5.2</ecNumber>
    </submittedName>
</protein>
<sequence>MPTALVIGHSKKASLRRLGPWFNGQGLDYEVKFGGDGLPDSLDSYAALVVLGGAPLPYEDEKFPWLPATRALAREALEKHVPMLGICLGGQLLAYVGGGTVEHRKLQPEHGITPITLDAAAADDPLFSVLPATFPMTENHVDHITSLPDEAVLLAHSDRSPVQGFRLGPNAWGLQFHPEISAANIAEWDDDDIRDVEADDFSWAEVLDRDSRYDAENTRLSELFARRFADIVLGR</sequence>
<dbReference type="OrthoDB" id="5196541at2"/>